<gene>
    <name evidence="1" type="ORF">HNP84_006518</name>
</gene>
<dbReference type="RefSeq" id="WP_221336992.1">
    <property type="nucleotide sequence ID" value="NZ_BAABIX010000008.1"/>
</dbReference>
<reference evidence="1 2" key="1">
    <citation type="submission" date="2020-08" db="EMBL/GenBank/DDBJ databases">
        <title>Genomic Encyclopedia of Type Strains, Phase IV (KMG-IV): sequencing the most valuable type-strain genomes for metagenomic binning, comparative biology and taxonomic classification.</title>
        <authorList>
            <person name="Goeker M."/>
        </authorList>
    </citation>
    <scope>NUCLEOTIDE SEQUENCE [LARGE SCALE GENOMIC DNA]</scope>
    <source>
        <strain evidence="1 2">DSM 45615</strain>
    </source>
</reference>
<evidence type="ECO:0000313" key="2">
    <source>
        <dbReference type="Proteomes" id="UP000578449"/>
    </source>
</evidence>
<protein>
    <submittedName>
        <fullName evidence="1">N-methylhydantoinase B/oxoprolinase/acetone carboxylase alpha subunit</fullName>
    </submittedName>
</protein>
<dbReference type="EMBL" id="JACHGN010000015">
    <property type="protein sequence ID" value="MBB5136767.1"/>
    <property type="molecule type" value="Genomic_DNA"/>
</dbReference>
<dbReference type="Proteomes" id="UP000578449">
    <property type="component" value="Unassembled WGS sequence"/>
</dbReference>
<organism evidence="1 2">
    <name type="scientific">Thermocatellispora tengchongensis</name>
    <dbReference type="NCBI Taxonomy" id="1073253"/>
    <lineage>
        <taxon>Bacteria</taxon>
        <taxon>Bacillati</taxon>
        <taxon>Actinomycetota</taxon>
        <taxon>Actinomycetes</taxon>
        <taxon>Streptosporangiales</taxon>
        <taxon>Streptosporangiaceae</taxon>
        <taxon>Thermocatellispora</taxon>
    </lineage>
</organism>
<dbReference type="AlphaFoldDB" id="A0A840PI21"/>
<sequence length="80" mass="8581">MTVLRYVTNGGGGWGDPLLREPERVRIDVRDGYVTIEGAARDYGVVILGDPDRDPEGLVVDTAATARLRAALAQDAEVKA</sequence>
<proteinExistence type="predicted"/>
<comment type="caution">
    <text evidence="1">The sequence shown here is derived from an EMBL/GenBank/DDBJ whole genome shotgun (WGS) entry which is preliminary data.</text>
</comment>
<name>A0A840PI21_9ACTN</name>
<accession>A0A840PI21</accession>
<evidence type="ECO:0000313" key="1">
    <source>
        <dbReference type="EMBL" id="MBB5136767.1"/>
    </source>
</evidence>
<keyword evidence="2" id="KW-1185">Reference proteome</keyword>